<keyword evidence="3" id="KW-1185">Reference proteome</keyword>
<organism evidence="2 3">
    <name type="scientific">Plasmopara halstedii</name>
    <name type="common">Downy mildew of sunflower</name>
    <dbReference type="NCBI Taxonomy" id="4781"/>
    <lineage>
        <taxon>Eukaryota</taxon>
        <taxon>Sar</taxon>
        <taxon>Stramenopiles</taxon>
        <taxon>Oomycota</taxon>
        <taxon>Peronosporomycetes</taxon>
        <taxon>Peronosporales</taxon>
        <taxon>Peronosporaceae</taxon>
        <taxon>Plasmopara</taxon>
    </lineage>
</organism>
<name>A0A0P1B0E5_PLAHL</name>
<dbReference type="PANTHER" id="PTHR46421">
    <property type="entry name" value="PROGRAMMED CELL DEATH PROTEIN 2-LIKE"/>
    <property type="match status" value="1"/>
</dbReference>
<proteinExistence type="predicted"/>
<dbReference type="OrthoDB" id="366284at2759"/>
<protein>
    <submittedName>
        <fullName evidence="2">Uncharacterized MYND Zn-finger protein</fullName>
    </submittedName>
</protein>
<dbReference type="InterPro" id="IPR052815">
    <property type="entry name" value="PDCD2-like_regulator"/>
</dbReference>
<dbReference type="OMA" id="MPGPWAD"/>
<dbReference type="AlphaFoldDB" id="A0A0P1B0E5"/>
<accession>A0A0P1B0E5</accession>
<dbReference type="GO" id="GO:0005737">
    <property type="term" value="C:cytoplasm"/>
    <property type="evidence" value="ECO:0007669"/>
    <property type="project" value="InterPro"/>
</dbReference>
<evidence type="ECO:0000313" key="2">
    <source>
        <dbReference type="EMBL" id="CEG48150.1"/>
    </source>
</evidence>
<dbReference type="STRING" id="4781.A0A0P1B0E5"/>
<dbReference type="GeneID" id="36400677"/>
<dbReference type="RefSeq" id="XP_024584519.1">
    <property type="nucleotide sequence ID" value="XM_024719196.1"/>
</dbReference>
<dbReference type="PANTHER" id="PTHR46421:SF1">
    <property type="entry name" value="PROGRAMMED CELL DEATH PROTEIN 2-LIKE"/>
    <property type="match status" value="1"/>
</dbReference>
<feature type="domain" description="Programmed cell death protein 2 C-terminal" evidence="1">
    <location>
        <begin position="270"/>
        <end position="386"/>
    </location>
</feature>
<evidence type="ECO:0000313" key="3">
    <source>
        <dbReference type="Proteomes" id="UP000054928"/>
    </source>
</evidence>
<evidence type="ECO:0000259" key="1">
    <source>
        <dbReference type="Pfam" id="PF04194"/>
    </source>
</evidence>
<dbReference type="InterPro" id="IPR007320">
    <property type="entry name" value="PDCD2_C"/>
</dbReference>
<dbReference type="EMBL" id="CCYD01002887">
    <property type="protein sequence ID" value="CEG48150.1"/>
    <property type="molecule type" value="Genomic_DNA"/>
</dbReference>
<reference evidence="3" key="1">
    <citation type="submission" date="2014-09" db="EMBL/GenBank/DDBJ databases">
        <authorList>
            <person name="Sharma Rahul"/>
            <person name="Thines Marco"/>
        </authorList>
    </citation>
    <scope>NUCLEOTIDE SEQUENCE [LARGE SCALE GENOMIC DNA]</scope>
</reference>
<sequence>MDENHVVLLGTIQERRNVNDRSPYVCKAGGTPAWYMDPPSEANNLTCSKCSKALFLVAQVYAPVEMDRTLYVFGCNSKACTENPGSWRVLRDQINSVTRSTEVQIEEMSKQVDRIKVAWGSDSDGSDWSSDEDDIMAPVPTIETADLEMLLQQRNEVMKSSAMKSKSTSVFEKVKNEKESDLSGKQNAFPALAIEVIEEPFEDYLAEHDFEHENRLLEEYMKLEEEEKSTDLNDLRTLITNLKKKEGSLHSGKVGQNESYERTPAQQRHLLRFQKRIRRCPLQCLRYDYGGEPLWPVVAPQNLKVPPCPGCGQERFFEMQLTPTMIYFLNVDQYISTDNVIQQQPTSLSDDSRSRCDAHKALAPFGGMDWLSLIVYSCSASCAHSHEEFVYVVP</sequence>
<dbReference type="Proteomes" id="UP000054928">
    <property type="component" value="Unassembled WGS sequence"/>
</dbReference>
<dbReference type="Pfam" id="PF04194">
    <property type="entry name" value="PDCD2_C"/>
    <property type="match status" value="1"/>
</dbReference>